<reference evidence="1 2" key="1">
    <citation type="submission" date="2024-11" db="EMBL/GenBank/DDBJ databases">
        <title>The Natural Products Discovery Center: Release of the First 8490 Sequenced Strains for Exploring Actinobacteria Biosynthetic Diversity.</title>
        <authorList>
            <person name="Kalkreuter E."/>
            <person name="Kautsar S.A."/>
            <person name="Yang D."/>
            <person name="Bader C.D."/>
            <person name="Teijaro C.N."/>
            <person name="Fluegel L."/>
            <person name="Davis C.M."/>
            <person name="Simpson J.R."/>
            <person name="Lauterbach L."/>
            <person name="Steele A.D."/>
            <person name="Gui C."/>
            <person name="Meng S."/>
            <person name="Li G."/>
            <person name="Viehrig K."/>
            <person name="Ye F."/>
            <person name="Su P."/>
            <person name="Kiefer A.F."/>
            <person name="Nichols A."/>
            <person name="Cepeda A.J."/>
            <person name="Yan W."/>
            <person name="Fan B."/>
            <person name="Jiang Y."/>
            <person name="Adhikari A."/>
            <person name="Zheng C.-J."/>
            <person name="Schuster L."/>
            <person name="Cowan T.M."/>
            <person name="Smanski M.J."/>
            <person name="Chevrette M.G."/>
            <person name="De Carvalho L.P.S."/>
            <person name="Shen B."/>
        </authorList>
    </citation>
    <scope>NUCLEOTIDE SEQUENCE [LARGE SCALE GENOMIC DNA]</scope>
    <source>
        <strain evidence="1 2">NPDC078403</strain>
    </source>
</reference>
<sequence>MDTQAIKKESETIVSSFDGEICDWLPVYDISQMRSDSEIINRALIMNAMINIAFNAPIDFIKNYIDENQLAEHLSDVEKTILTQSEENISEQDKINLHWYLESLWALIWVMNKFDDLSFPYPIPDDMIDYCPDLQQDEGPEKFTKDIEIRSFEEIYKMRDVYYRAMWSCRHYQLNNDPHDNFNMSIIMERRRALSWCLDKQLDWDDVPQDT</sequence>
<accession>A0ABW8KYW7</accession>
<dbReference type="RefSeq" id="WP_404675736.1">
    <property type="nucleotide sequence ID" value="NZ_JBJDOT010000019.1"/>
</dbReference>
<dbReference type="Proteomes" id="UP001620262">
    <property type="component" value="Unassembled WGS sequence"/>
</dbReference>
<name>A0ABW8KYW7_9GAMM</name>
<gene>
    <name evidence="1" type="ORF">ACI2JU_13985</name>
</gene>
<dbReference type="EMBL" id="JBJDOT010000019">
    <property type="protein sequence ID" value="MFK3864967.1"/>
    <property type="molecule type" value="Genomic_DNA"/>
</dbReference>
<organism evidence="1 2">
    <name type="scientific">Pseudoalteromonas rhizosphaerae</name>
    <dbReference type="NCBI Taxonomy" id="2518973"/>
    <lineage>
        <taxon>Bacteria</taxon>
        <taxon>Pseudomonadati</taxon>
        <taxon>Pseudomonadota</taxon>
        <taxon>Gammaproteobacteria</taxon>
        <taxon>Alteromonadales</taxon>
        <taxon>Pseudoalteromonadaceae</taxon>
        <taxon>Pseudoalteromonas</taxon>
    </lineage>
</organism>
<comment type="caution">
    <text evidence="1">The sequence shown here is derived from an EMBL/GenBank/DDBJ whole genome shotgun (WGS) entry which is preliminary data.</text>
</comment>
<keyword evidence="2" id="KW-1185">Reference proteome</keyword>
<dbReference type="InterPro" id="IPR025368">
    <property type="entry name" value="DUF4272"/>
</dbReference>
<proteinExistence type="predicted"/>
<evidence type="ECO:0000313" key="1">
    <source>
        <dbReference type="EMBL" id="MFK3864967.1"/>
    </source>
</evidence>
<protein>
    <submittedName>
        <fullName evidence="1">DUF4272 domain-containing protein</fullName>
    </submittedName>
</protein>
<dbReference type="Pfam" id="PF14094">
    <property type="entry name" value="DUF4272"/>
    <property type="match status" value="1"/>
</dbReference>
<evidence type="ECO:0000313" key="2">
    <source>
        <dbReference type="Proteomes" id="UP001620262"/>
    </source>
</evidence>